<protein>
    <submittedName>
        <fullName evidence="2">Methyltransferase domain-containing protein</fullName>
    </submittedName>
</protein>
<evidence type="ECO:0000313" key="2">
    <source>
        <dbReference type="EMBL" id="SHM98425.1"/>
    </source>
</evidence>
<accession>A0A1M7N4S0</accession>
<dbReference type="PANTHER" id="PTHR43861:SF1">
    <property type="entry name" value="TRANS-ACONITATE 2-METHYLTRANSFERASE"/>
    <property type="match status" value="1"/>
</dbReference>
<dbReference type="EMBL" id="FRBL01000016">
    <property type="protein sequence ID" value="SHM98425.1"/>
    <property type="molecule type" value="Genomic_DNA"/>
</dbReference>
<reference evidence="2 3" key="1">
    <citation type="submission" date="2016-11" db="EMBL/GenBank/DDBJ databases">
        <authorList>
            <person name="Jaros S."/>
            <person name="Januszkiewicz K."/>
            <person name="Wedrychowicz H."/>
        </authorList>
    </citation>
    <scope>NUCLEOTIDE SEQUENCE [LARGE SCALE GENOMIC DNA]</scope>
    <source>
        <strain evidence="2 3">DSM 27406</strain>
    </source>
</reference>
<name>A0A1M7N4S0_9BACT</name>
<dbReference type="OrthoDB" id="8385759at2"/>
<organism evidence="2 3">
    <name type="scientific">Chitinophaga jiangningensis</name>
    <dbReference type="NCBI Taxonomy" id="1419482"/>
    <lineage>
        <taxon>Bacteria</taxon>
        <taxon>Pseudomonadati</taxon>
        <taxon>Bacteroidota</taxon>
        <taxon>Chitinophagia</taxon>
        <taxon>Chitinophagales</taxon>
        <taxon>Chitinophagaceae</taxon>
        <taxon>Chitinophaga</taxon>
    </lineage>
</organism>
<dbReference type="Gene3D" id="3.40.50.150">
    <property type="entry name" value="Vaccinia Virus protein VP39"/>
    <property type="match status" value="1"/>
</dbReference>
<dbReference type="Pfam" id="PF08242">
    <property type="entry name" value="Methyltransf_12"/>
    <property type="match status" value="1"/>
</dbReference>
<dbReference type="InterPro" id="IPR013217">
    <property type="entry name" value="Methyltransf_12"/>
</dbReference>
<dbReference type="AlphaFoldDB" id="A0A1M7N4S0"/>
<keyword evidence="2" id="KW-0808">Transferase</keyword>
<dbReference type="PANTHER" id="PTHR43861">
    <property type="entry name" value="TRANS-ACONITATE 2-METHYLTRANSFERASE-RELATED"/>
    <property type="match status" value="1"/>
</dbReference>
<evidence type="ECO:0000259" key="1">
    <source>
        <dbReference type="Pfam" id="PF08242"/>
    </source>
</evidence>
<dbReference type="SUPFAM" id="SSF53335">
    <property type="entry name" value="S-adenosyl-L-methionine-dependent methyltransferases"/>
    <property type="match status" value="1"/>
</dbReference>
<dbReference type="RefSeq" id="WP_073087786.1">
    <property type="nucleotide sequence ID" value="NZ_FRBL01000016.1"/>
</dbReference>
<dbReference type="CDD" id="cd02440">
    <property type="entry name" value="AdoMet_MTases"/>
    <property type="match status" value="1"/>
</dbReference>
<gene>
    <name evidence="2" type="ORF">SAMN05444266_11664</name>
</gene>
<evidence type="ECO:0000313" key="3">
    <source>
        <dbReference type="Proteomes" id="UP000184420"/>
    </source>
</evidence>
<dbReference type="STRING" id="1419482.SAMN05444266_11664"/>
<keyword evidence="3" id="KW-1185">Reference proteome</keyword>
<dbReference type="GO" id="GO:0032259">
    <property type="term" value="P:methylation"/>
    <property type="evidence" value="ECO:0007669"/>
    <property type="project" value="UniProtKB-KW"/>
</dbReference>
<dbReference type="GO" id="GO:0008168">
    <property type="term" value="F:methyltransferase activity"/>
    <property type="evidence" value="ECO:0007669"/>
    <property type="project" value="UniProtKB-KW"/>
</dbReference>
<keyword evidence="2" id="KW-0489">Methyltransferase</keyword>
<dbReference type="InterPro" id="IPR029063">
    <property type="entry name" value="SAM-dependent_MTases_sf"/>
</dbReference>
<proteinExistence type="predicted"/>
<feature type="domain" description="Methyltransferase type 12" evidence="1">
    <location>
        <begin position="57"/>
        <end position="151"/>
    </location>
</feature>
<dbReference type="Proteomes" id="UP000184420">
    <property type="component" value="Unassembled WGS sequence"/>
</dbReference>
<sequence>MENYDLYFAANKKLWNNKTAVHVASDFYNLAQFKAGATSLNPVELAEMPDVKGKSLLHLQCHFGMDTISFARMGATATGLDLSDAAIAAATELAASLEANASFVCANVYDANEHLSEKFDIVFTSYGTIGWLPDLNRWAAVIKERLKPGSIFYMVDFHPVVWMFDDNFSFIKYSYFNTGEPIVEQLSGTYADRQADLHDTEYGWNHSLSEIISALLNAGLTLEFFHEHLTSPYNCFNNTVEVTPGAFQIKGMEGKIPMLYSMKFIN</sequence>